<proteinExistence type="inferred from homology"/>
<dbReference type="SMART" id="SM00644">
    <property type="entry name" value="Ami_2"/>
    <property type="match status" value="1"/>
</dbReference>
<keyword evidence="6" id="KW-0963">Cytoplasm</keyword>
<evidence type="ECO:0000256" key="5">
    <source>
        <dbReference type="ARBA" id="ARBA00011901"/>
    </source>
</evidence>
<evidence type="ECO:0000256" key="6">
    <source>
        <dbReference type="ARBA" id="ARBA00022490"/>
    </source>
</evidence>
<comment type="cofactor">
    <cofactor evidence="2">
        <name>Zn(2+)</name>
        <dbReference type="ChEBI" id="CHEBI:29105"/>
    </cofactor>
</comment>
<keyword evidence="8 15" id="KW-0378">Hydrolase</keyword>
<dbReference type="GO" id="GO:0071555">
    <property type="term" value="P:cell wall organization"/>
    <property type="evidence" value="ECO:0007669"/>
    <property type="project" value="UniProtKB-KW"/>
</dbReference>
<evidence type="ECO:0000256" key="2">
    <source>
        <dbReference type="ARBA" id="ARBA00001947"/>
    </source>
</evidence>
<accession>A0A6M4H0F4</accession>
<dbReference type="AlphaFoldDB" id="A0A6M4H0F4"/>
<comment type="similarity">
    <text evidence="4">Belongs to the N-acetylmuramoyl-L-alanine amidase 2 family.</text>
</comment>
<dbReference type="EMBL" id="CP053069">
    <property type="protein sequence ID" value="QJR12133.1"/>
    <property type="molecule type" value="Genomic_DNA"/>
</dbReference>
<reference evidence="15 16" key="1">
    <citation type="submission" date="2020-04" db="EMBL/GenBank/DDBJ databases">
        <title>Usitatibacter rugosus gen. nov., sp. nov. and Usitatibacter palustris sp. nov., novel members of Usitatibacteraceae fam. nov. within the order Nitrosomonadales isolated from soil.</title>
        <authorList>
            <person name="Huber K.J."/>
            <person name="Neumann-Schaal M."/>
            <person name="Geppert A."/>
            <person name="Luckner M."/>
            <person name="Wanner G."/>
            <person name="Overmann J."/>
        </authorList>
    </citation>
    <scope>NUCLEOTIDE SEQUENCE [LARGE SCALE GENOMIC DNA]</scope>
    <source>
        <strain evidence="15 16">0125_3</strain>
    </source>
</reference>
<evidence type="ECO:0000313" key="15">
    <source>
        <dbReference type="EMBL" id="QJR12133.1"/>
    </source>
</evidence>
<dbReference type="PANTHER" id="PTHR30417:SF4">
    <property type="entry name" value="1,6-ANHYDRO-N-ACETYLMURAMYL-L-ALANINE AMIDASE AMPD"/>
    <property type="match status" value="1"/>
</dbReference>
<dbReference type="InterPro" id="IPR002502">
    <property type="entry name" value="Amidase_domain"/>
</dbReference>
<comment type="subcellular location">
    <subcellularLocation>
        <location evidence="3">Cytoplasm</location>
    </subcellularLocation>
</comment>
<evidence type="ECO:0000256" key="7">
    <source>
        <dbReference type="ARBA" id="ARBA00022723"/>
    </source>
</evidence>
<dbReference type="InterPro" id="IPR051206">
    <property type="entry name" value="NAMLAA_amidase_2"/>
</dbReference>
<evidence type="ECO:0000256" key="3">
    <source>
        <dbReference type="ARBA" id="ARBA00004496"/>
    </source>
</evidence>
<sequence length="166" mass="18337">MILADFRPSPNFDERPAGATVDVIVIHNISLPPGEFGGPHIEELFQNRLHPGAHPYFAGIAALKVSAHFLIRRDGEVIQFVDTDQRAWHAGVSSWNGRERVNDFSIGIEMEGTDDRPFEDAQYAALNALLAKLRERYGPVPLTGHSQIAPGRKTDPGPSFDWGRLG</sequence>
<keyword evidence="16" id="KW-1185">Reference proteome</keyword>
<organism evidence="15 16">
    <name type="scientific">Usitatibacter rugosus</name>
    <dbReference type="NCBI Taxonomy" id="2732067"/>
    <lineage>
        <taxon>Bacteria</taxon>
        <taxon>Pseudomonadati</taxon>
        <taxon>Pseudomonadota</taxon>
        <taxon>Betaproteobacteria</taxon>
        <taxon>Nitrosomonadales</taxon>
        <taxon>Usitatibacteraceae</taxon>
        <taxon>Usitatibacter</taxon>
    </lineage>
</organism>
<gene>
    <name evidence="15" type="primary">ampD</name>
    <name evidence="15" type="ORF">DSM104443_03217</name>
</gene>
<name>A0A6M4H0F4_9PROT</name>
<dbReference type="NCBIfam" id="NF008758">
    <property type="entry name" value="PRK11789.1"/>
    <property type="match status" value="1"/>
</dbReference>
<evidence type="ECO:0000313" key="16">
    <source>
        <dbReference type="Proteomes" id="UP000501534"/>
    </source>
</evidence>
<evidence type="ECO:0000256" key="8">
    <source>
        <dbReference type="ARBA" id="ARBA00022801"/>
    </source>
</evidence>
<evidence type="ECO:0000256" key="10">
    <source>
        <dbReference type="ARBA" id="ARBA00023316"/>
    </source>
</evidence>
<dbReference type="GO" id="GO:0005737">
    <property type="term" value="C:cytoplasm"/>
    <property type="evidence" value="ECO:0007669"/>
    <property type="project" value="UniProtKB-SubCell"/>
</dbReference>
<keyword evidence="10" id="KW-0961">Cell wall biogenesis/degradation</keyword>
<evidence type="ECO:0000256" key="4">
    <source>
        <dbReference type="ARBA" id="ARBA00007553"/>
    </source>
</evidence>
<dbReference type="GO" id="GO:0009253">
    <property type="term" value="P:peptidoglycan catabolic process"/>
    <property type="evidence" value="ECO:0007669"/>
    <property type="project" value="InterPro"/>
</dbReference>
<dbReference type="Gene3D" id="3.40.80.10">
    <property type="entry name" value="Peptidoglycan recognition protein-like"/>
    <property type="match status" value="1"/>
</dbReference>
<evidence type="ECO:0000256" key="13">
    <source>
        <dbReference type="SAM" id="MobiDB-lite"/>
    </source>
</evidence>
<dbReference type="GO" id="GO:0046872">
    <property type="term" value="F:metal ion binding"/>
    <property type="evidence" value="ECO:0007669"/>
    <property type="project" value="UniProtKB-KW"/>
</dbReference>
<keyword evidence="7" id="KW-0479">Metal-binding</keyword>
<evidence type="ECO:0000256" key="9">
    <source>
        <dbReference type="ARBA" id="ARBA00022833"/>
    </source>
</evidence>
<protein>
    <recommendedName>
        <fullName evidence="11">1,6-anhydro-N-acetylmuramyl-L-alanine amidase AmpD</fullName>
        <ecNumber evidence="5">3.5.1.28</ecNumber>
    </recommendedName>
    <alternativeName>
        <fullName evidence="12">N-acetylmuramoyl-L-alanine amidase</fullName>
    </alternativeName>
</protein>
<dbReference type="InterPro" id="IPR036505">
    <property type="entry name" value="Amidase/PGRP_sf"/>
</dbReference>
<evidence type="ECO:0000256" key="11">
    <source>
        <dbReference type="ARBA" id="ARBA00039257"/>
    </source>
</evidence>
<evidence type="ECO:0000256" key="1">
    <source>
        <dbReference type="ARBA" id="ARBA00001561"/>
    </source>
</evidence>
<evidence type="ECO:0000259" key="14">
    <source>
        <dbReference type="SMART" id="SM00644"/>
    </source>
</evidence>
<dbReference type="GO" id="GO:0009254">
    <property type="term" value="P:peptidoglycan turnover"/>
    <property type="evidence" value="ECO:0007669"/>
    <property type="project" value="TreeGrafter"/>
</dbReference>
<dbReference type="SUPFAM" id="SSF55846">
    <property type="entry name" value="N-acetylmuramoyl-L-alanine amidase-like"/>
    <property type="match status" value="1"/>
</dbReference>
<dbReference type="RefSeq" id="WP_171094063.1">
    <property type="nucleotide sequence ID" value="NZ_CP053069.1"/>
</dbReference>
<dbReference type="KEGG" id="uru:DSM104443_03217"/>
<keyword evidence="9" id="KW-0862">Zinc</keyword>
<feature type="domain" description="N-acetylmuramoyl-L-alanine amidase" evidence="14">
    <location>
        <begin position="9"/>
        <end position="157"/>
    </location>
</feature>
<dbReference type="CDD" id="cd06583">
    <property type="entry name" value="PGRP"/>
    <property type="match status" value="1"/>
</dbReference>
<dbReference type="PANTHER" id="PTHR30417">
    <property type="entry name" value="N-ACETYLMURAMOYL-L-ALANINE AMIDASE AMID"/>
    <property type="match status" value="1"/>
</dbReference>
<dbReference type="EC" id="3.5.1.28" evidence="5"/>
<dbReference type="GO" id="GO:0008745">
    <property type="term" value="F:N-acetylmuramoyl-L-alanine amidase activity"/>
    <property type="evidence" value="ECO:0007669"/>
    <property type="project" value="UniProtKB-EC"/>
</dbReference>
<dbReference type="Pfam" id="PF01510">
    <property type="entry name" value="Amidase_2"/>
    <property type="match status" value="1"/>
</dbReference>
<comment type="catalytic activity">
    <reaction evidence="1">
        <text>Hydrolyzes the link between N-acetylmuramoyl residues and L-amino acid residues in certain cell-wall glycopeptides.</text>
        <dbReference type="EC" id="3.5.1.28"/>
    </reaction>
</comment>
<dbReference type="Proteomes" id="UP000501534">
    <property type="component" value="Chromosome"/>
</dbReference>
<feature type="region of interest" description="Disordered" evidence="13">
    <location>
        <begin position="142"/>
        <end position="166"/>
    </location>
</feature>
<evidence type="ECO:0000256" key="12">
    <source>
        <dbReference type="ARBA" id="ARBA00042615"/>
    </source>
</evidence>